<comment type="subcellular location">
    <subcellularLocation>
        <location evidence="1">Cytoplasm</location>
    </subcellularLocation>
</comment>
<dbReference type="Gene3D" id="1.10.10.10">
    <property type="entry name" value="Winged helix-like DNA-binding domain superfamily/Winged helix DNA-binding domain"/>
    <property type="match status" value="1"/>
</dbReference>
<dbReference type="PRINTS" id="PR00598">
    <property type="entry name" value="HTHMARR"/>
</dbReference>
<feature type="domain" description="HTH marR-type" evidence="6">
    <location>
        <begin position="58"/>
        <end position="188"/>
    </location>
</feature>
<evidence type="ECO:0000256" key="1">
    <source>
        <dbReference type="ARBA" id="ARBA00004496"/>
    </source>
</evidence>
<reference evidence="7 8" key="1">
    <citation type="submission" date="2024-05" db="EMBL/GenBank/DDBJ databases">
        <authorList>
            <person name="Jiang F."/>
        </authorList>
    </citation>
    <scope>NUCLEOTIDE SEQUENCE [LARGE SCALE GENOMIC DNA]</scope>
    <source>
        <strain evidence="7 8">LZ166</strain>
    </source>
</reference>
<proteinExistence type="predicted"/>
<accession>A0ABV3SL90</accession>
<dbReference type="InterPro" id="IPR000835">
    <property type="entry name" value="HTH_MarR-typ"/>
</dbReference>
<dbReference type="SUPFAM" id="SSF46785">
    <property type="entry name" value="Winged helix' DNA-binding domain"/>
    <property type="match status" value="1"/>
</dbReference>
<dbReference type="PROSITE" id="PS50995">
    <property type="entry name" value="HTH_MARR_2"/>
    <property type="match status" value="1"/>
</dbReference>
<organism evidence="7 8">
    <name type="scientific">Aquibium pacificus</name>
    <dbReference type="NCBI Taxonomy" id="3153579"/>
    <lineage>
        <taxon>Bacteria</taxon>
        <taxon>Pseudomonadati</taxon>
        <taxon>Pseudomonadota</taxon>
        <taxon>Alphaproteobacteria</taxon>
        <taxon>Hyphomicrobiales</taxon>
        <taxon>Phyllobacteriaceae</taxon>
        <taxon>Aquibium</taxon>
    </lineage>
</organism>
<dbReference type="InterPro" id="IPR036388">
    <property type="entry name" value="WH-like_DNA-bd_sf"/>
</dbReference>
<dbReference type="PANTHER" id="PTHR33164">
    <property type="entry name" value="TRANSCRIPTIONAL REGULATOR, MARR FAMILY"/>
    <property type="match status" value="1"/>
</dbReference>
<evidence type="ECO:0000256" key="5">
    <source>
        <dbReference type="ARBA" id="ARBA00023163"/>
    </source>
</evidence>
<evidence type="ECO:0000313" key="8">
    <source>
        <dbReference type="Proteomes" id="UP001556692"/>
    </source>
</evidence>
<dbReference type="Pfam" id="PF22381">
    <property type="entry name" value="Staph_reg_Sar_Rot"/>
    <property type="match status" value="1"/>
</dbReference>
<name>A0ABV3SL90_9HYPH</name>
<evidence type="ECO:0000313" key="7">
    <source>
        <dbReference type="EMBL" id="MEX0407271.1"/>
    </source>
</evidence>
<keyword evidence="3" id="KW-0805">Transcription regulation</keyword>
<dbReference type="EMBL" id="JBDPGJ010000004">
    <property type="protein sequence ID" value="MEX0407271.1"/>
    <property type="molecule type" value="Genomic_DNA"/>
</dbReference>
<dbReference type="PANTHER" id="PTHR33164:SF5">
    <property type="entry name" value="ORGANIC HYDROPEROXIDE RESISTANCE TRANSCRIPTIONAL REGULATOR"/>
    <property type="match status" value="1"/>
</dbReference>
<dbReference type="RefSeq" id="WP_367955156.1">
    <property type="nucleotide sequence ID" value="NZ_JBDPGJ010000004.1"/>
</dbReference>
<keyword evidence="8" id="KW-1185">Reference proteome</keyword>
<comment type="caution">
    <text evidence="7">The sequence shown here is derived from an EMBL/GenBank/DDBJ whole genome shotgun (WGS) entry which is preliminary data.</text>
</comment>
<keyword evidence="5" id="KW-0804">Transcription</keyword>
<keyword evidence="4" id="KW-0238">DNA-binding</keyword>
<keyword evidence="2" id="KW-0963">Cytoplasm</keyword>
<dbReference type="InterPro" id="IPR039422">
    <property type="entry name" value="MarR/SlyA-like"/>
</dbReference>
<evidence type="ECO:0000256" key="2">
    <source>
        <dbReference type="ARBA" id="ARBA00022490"/>
    </source>
</evidence>
<dbReference type="InterPro" id="IPR055166">
    <property type="entry name" value="Transc_reg_Sar_Rot_HTH"/>
</dbReference>
<sequence>MSRNYFAHNLLSPLDPSKEFRYRSQIDGEKGLGEMQSDAAKLAPEGREVTENLSMKLSHQICFALYSTSRAITNTYRPLLDELGLTYPQYLVMLVLWEDERLNVGQIGDRLMLDSGTLTPLLKRLEGRGLITRKREQNDERQVNVGLTPAGEVLRESAMNVVRNIACKLAMTGEEFVQLHAQLARLKDNIAGLPPEKGSSLK</sequence>
<evidence type="ECO:0000259" key="6">
    <source>
        <dbReference type="PROSITE" id="PS50995"/>
    </source>
</evidence>
<gene>
    <name evidence="7" type="ORF">ABGN05_16555</name>
</gene>
<dbReference type="SMART" id="SM00347">
    <property type="entry name" value="HTH_MARR"/>
    <property type="match status" value="1"/>
</dbReference>
<protein>
    <submittedName>
        <fullName evidence="7">MarR family transcriptional regulator</fullName>
    </submittedName>
</protein>
<evidence type="ECO:0000256" key="4">
    <source>
        <dbReference type="ARBA" id="ARBA00023125"/>
    </source>
</evidence>
<dbReference type="Proteomes" id="UP001556692">
    <property type="component" value="Unassembled WGS sequence"/>
</dbReference>
<evidence type="ECO:0000256" key="3">
    <source>
        <dbReference type="ARBA" id="ARBA00023015"/>
    </source>
</evidence>
<dbReference type="InterPro" id="IPR036390">
    <property type="entry name" value="WH_DNA-bd_sf"/>
</dbReference>